<dbReference type="Proteomes" id="UP000029665">
    <property type="component" value="Unassembled WGS sequence"/>
</dbReference>
<evidence type="ECO:0000313" key="2">
    <source>
        <dbReference type="Proteomes" id="UP000029665"/>
    </source>
</evidence>
<gene>
    <name evidence="1" type="ORF">BN946_scf184798.g84</name>
</gene>
<dbReference type="HOGENOM" id="CLU_2334686_0_0_1"/>
<reference evidence="1" key="1">
    <citation type="submission" date="2014-01" db="EMBL/GenBank/DDBJ databases">
        <title>The genome of the white-rot fungus Pycnoporus cinnabarinus: a basidiomycete model with a versatile arsenal for lignocellulosic biomass breakdown.</title>
        <authorList>
            <person name="Levasseur A."/>
            <person name="Lomascolo A."/>
            <person name="Ruiz-Duenas F.J."/>
            <person name="Uzan E."/>
            <person name="Piumi F."/>
            <person name="Kues U."/>
            <person name="Ram A.F.J."/>
            <person name="Murat C."/>
            <person name="Haon M."/>
            <person name="Benoit I."/>
            <person name="Arfi Y."/>
            <person name="Chevret D."/>
            <person name="Drula E."/>
            <person name="Kwon M.J."/>
            <person name="Gouret P."/>
            <person name="Lesage-Meessen L."/>
            <person name="Lombard V."/>
            <person name="Mariette J."/>
            <person name="Noirot C."/>
            <person name="Park J."/>
            <person name="Patyshakuliyeva A."/>
            <person name="Wieneger R.A.B."/>
            <person name="Wosten H.A.B."/>
            <person name="Martin F."/>
            <person name="Coutinho P.M."/>
            <person name="de Vries R."/>
            <person name="Martinez A.T."/>
            <person name="Klopp C."/>
            <person name="Pontarotti P."/>
            <person name="Henrissat B."/>
            <person name="Record E."/>
        </authorList>
    </citation>
    <scope>NUCLEOTIDE SEQUENCE [LARGE SCALE GENOMIC DNA]</scope>
    <source>
        <strain evidence="1">BRFM137</strain>
    </source>
</reference>
<sequence length="98" mass="10890">MFNRVITEAIRPETERMRFAPSILLAQLLSRVHFLEDRITAVRLGPMAYRRHYGGESCPSESVAEPGTVRDMHKLGGGCRATRAYSPADEGDSGPKED</sequence>
<keyword evidence="2" id="KW-1185">Reference proteome</keyword>
<dbReference type="EMBL" id="CCBP010000092">
    <property type="protein sequence ID" value="CDO70769.1"/>
    <property type="molecule type" value="Genomic_DNA"/>
</dbReference>
<name>A0A060SES3_PYCCI</name>
<proteinExistence type="predicted"/>
<evidence type="ECO:0000313" key="1">
    <source>
        <dbReference type="EMBL" id="CDO70769.1"/>
    </source>
</evidence>
<comment type="caution">
    <text evidence="1">The sequence shown here is derived from an EMBL/GenBank/DDBJ whole genome shotgun (WGS) entry which is preliminary data.</text>
</comment>
<organism evidence="1 2">
    <name type="scientific">Pycnoporus cinnabarinus</name>
    <name type="common">Cinnabar-red polypore</name>
    <name type="synonym">Trametes cinnabarina</name>
    <dbReference type="NCBI Taxonomy" id="5643"/>
    <lineage>
        <taxon>Eukaryota</taxon>
        <taxon>Fungi</taxon>
        <taxon>Dikarya</taxon>
        <taxon>Basidiomycota</taxon>
        <taxon>Agaricomycotina</taxon>
        <taxon>Agaricomycetes</taxon>
        <taxon>Polyporales</taxon>
        <taxon>Polyporaceae</taxon>
        <taxon>Trametes</taxon>
    </lineage>
</organism>
<dbReference type="AlphaFoldDB" id="A0A060SES3"/>
<accession>A0A060SES3</accession>
<protein>
    <submittedName>
        <fullName evidence="1">Uncharacterized protein</fullName>
    </submittedName>
</protein>